<dbReference type="GO" id="GO:0050660">
    <property type="term" value="F:flavin adenine dinucleotide binding"/>
    <property type="evidence" value="ECO:0007669"/>
    <property type="project" value="InterPro"/>
</dbReference>
<feature type="binding site" evidence="7">
    <location>
        <position position="135"/>
    </location>
    <ligand>
        <name>FMN</name>
        <dbReference type="ChEBI" id="CHEBI:58210"/>
    </ligand>
</feature>
<comment type="cofactor">
    <cofactor evidence="5 7">
        <name>FMN</name>
        <dbReference type="ChEBI" id="CHEBI:58210"/>
    </cofactor>
</comment>
<reference evidence="9 10" key="1">
    <citation type="submission" date="2020-08" db="EMBL/GenBank/DDBJ databases">
        <title>Genomic Encyclopedia of Type Strains, Phase IV (KMG-IV): sequencing the most valuable type-strain genomes for metagenomic binning, comparative biology and taxonomic classification.</title>
        <authorList>
            <person name="Goeker M."/>
        </authorList>
    </citation>
    <scope>NUCLEOTIDE SEQUENCE [LARGE SCALE GENOMIC DNA]</scope>
    <source>
        <strain evidence="9 10">DSM 2461</strain>
    </source>
</reference>
<evidence type="ECO:0000256" key="1">
    <source>
        <dbReference type="ARBA" id="ARBA00022630"/>
    </source>
</evidence>
<dbReference type="CDD" id="cd02801">
    <property type="entry name" value="DUS_like_FMN"/>
    <property type="match status" value="1"/>
</dbReference>
<feature type="binding site" evidence="7">
    <location>
        <position position="164"/>
    </location>
    <ligand>
        <name>FMN</name>
        <dbReference type="ChEBI" id="CHEBI:58210"/>
    </ligand>
</feature>
<evidence type="ECO:0000256" key="2">
    <source>
        <dbReference type="ARBA" id="ARBA00022643"/>
    </source>
</evidence>
<dbReference type="SUPFAM" id="SSF51395">
    <property type="entry name" value="FMN-linked oxidoreductases"/>
    <property type="match status" value="1"/>
</dbReference>
<keyword evidence="10" id="KW-1185">Reference proteome</keyword>
<accession>A0A841RCB9</accession>
<name>A0A841RCB9_9SPIO</name>
<dbReference type="EMBL" id="JACHGJ010000005">
    <property type="protein sequence ID" value="MBB6481031.1"/>
    <property type="molecule type" value="Genomic_DNA"/>
</dbReference>
<keyword evidence="4 5" id="KW-0560">Oxidoreductase</keyword>
<keyword evidence="1 5" id="KW-0285">Flavoprotein</keyword>
<evidence type="ECO:0000256" key="7">
    <source>
        <dbReference type="PIRSR" id="PIRSR006621-2"/>
    </source>
</evidence>
<dbReference type="InterPro" id="IPR035587">
    <property type="entry name" value="DUS-like_FMN-bd"/>
</dbReference>
<evidence type="ECO:0000256" key="5">
    <source>
        <dbReference type="PIRNR" id="PIRNR006621"/>
    </source>
</evidence>
<feature type="binding site" evidence="7">
    <location>
        <begin position="219"/>
        <end position="220"/>
    </location>
    <ligand>
        <name>FMN</name>
        <dbReference type="ChEBI" id="CHEBI:58210"/>
    </ligand>
</feature>
<proteinExistence type="inferred from homology"/>
<dbReference type="PIRSF" id="PIRSF006621">
    <property type="entry name" value="Dus"/>
    <property type="match status" value="1"/>
</dbReference>
<dbReference type="GO" id="GO:0017150">
    <property type="term" value="F:tRNA dihydrouridine synthase activity"/>
    <property type="evidence" value="ECO:0007669"/>
    <property type="project" value="InterPro"/>
</dbReference>
<comment type="function">
    <text evidence="5">Catalyzes the synthesis of 5,6-dihydrouridine (D), a modified base found in the D-loop of most tRNAs, via the reduction of the C5-C6 double bond in target uridines.</text>
</comment>
<gene>
    <name evidence="9" type="ORF">HNR50_002704</name>
</gene>
<evidence type="ECO:0000256" key="4">
    <source>
        <dbReference type="ARBA" id="ARBA00023002"/>
    </source>
</evidence>
<dbReference type="Gene3D" id="3.20.20.70">
    <property type="entry name" value="Aldolase class I"/>
    <property type="match status" value="1"/>
</dbReference>
<dbReference type="InterPro" id="IPR001269">
    <property type="entry name" value="DUS_fam"/>
</dbReference>
<organism evidence="9 10">
    <name type="scientific">Spirochaeta isovalerica</name>
    <dbReference type="NCBI Taxonomy" id="150"/>
    <lineage>
        <taxon>Bacteria</taxon>
        <taxon>Pseudomonadati</taxon>
        <taxon>Spirochaetota</taxon>
        <taxon>Spirochaetia</taxon>
        <taxon>Spirochaetales</taxon>
        <taxon>Spirochaetaceae</taxon>
        <taxon>Spirochaeta</taxon>
    </lineage>
</organism>
<evidence type="ECO:0000256" key="3">
    <source>
        <dbReference type="ARBA" id="ARBA00022694"/>
    </source>
</evidence>
<dbReference type="Pfam" id="PF01207">
    <property type="entry name" value="Dus"/>
    <property type="match status" value="1"/>
</dbReference>
<feature type="active site" description="Proton donor" evidence="6">
    <location>
        <position position="96"/>
    </location>
</feature>
<sequence>MIKTLYMAPMLVYTDNTFREVYFRHFSGFDRAVAPFIVVAENSRYRKKSLQSLLPSLHEAIPVEPQILSKDPDACAALANLLEDAGFKSVNINMACPADAVVNKGRGSGFLPHPERVQDFLASVIPKIRLPLSVKVRTGLYSHREIEALIPVFNTFPLSEVIVHPRLGVDKYEGPVDLEAMKSVAATLKHPLVFSGDVSRRTWIDFSSSFKEVERWMIGRELLRDPFLPEDIRAYERGEADRLREIVPLNRERKNRLRDYHDDLLDTLGKKINRQEALVGKMKSYWQYLEALFPGREAEMEEMKRILHLDEYNIWVNKLFKE</sequence>
<dbReference type="GO" id="GO:0003723">
    <property type="term" value="F:RNA binding"/>
    <property type="evidence" value="ECO:0007669"/>
    <property type="project" value="TreeGrafter"/>
</dbReference>
<evidence type="ECO:0000313" key="10">
    <source>
        <dbReference type="Proteomes" id="UP000587760"/>
    </source>
</evidence>
<keyword evidence="7" id="KW-0547">Nucleotide-binding</keyword>
<evidence type="ECO:0000313" key="9">
    <source>
        <dbReference type="EMBL" id="MBB6481031.1"/>
    </source>
</evidence>
<evidence type="ECO:0000256" key="6">
    <source>
        <dbReference type="PIRSR" id="PIRSR006621-1"/>
    </source>
</evidence>
<dbReference type="Proteomes" id="UP000587760">
    <property type="component" value="Unassembled WGS sequence"/>
</dbReference>
<dbReference type="RefSeq" id="WP_184747277.1">
    <property type="nucleotide sequence ID" value="NZ_JACHGJ010000005.1"/>
</dbReference>
<dbReference type="PANTHER" id="PTHR45846">
    <property type="entry name" value="TRNA-DIHYDROURIDINE(47) SYNTHASE [NAD(P)(+)]-LIKE"/>
    <property type="match status" value="1"/>
</dbReference>
<comment type="caution">
    <text evidence="9">The sequence shown here is derived from an EMBL/GenBank/DDBJ whole genome shotgun (WGS) entry which is preliminary data.</text>
</comment>
<keyword evidence="2 5" id="KW-0288">FMN</keyword>
<evidence type="ECO:0000259" key="8">
    <source>
        <dbReference type="Pfam" id="PF01207"/>
    </source>
</evidence>
<dbReference type="EC" id="1.3.1.-" evidence="5"/>
<dbReference type="InterPro" id="IPR013785">
    <property type="entry name" value="Aldolase_TIM"/>
</dbReference>
<dbReference type="AlphaFoldDB" id="A0A841RCB9"/>
<keyword evidence="3 5" id="KW-0819">tRNA processing</keyword>
<dbReference type="PANTHER" id="PTHR45846:SF1">
    <property type="entry name" value="TRNA-DIHYDROURIDINE(47) SYNTHASE [NAD(P)(+)]-LIKE"/>
    <property type="match status" value="1"/>
</dbReference>
<comment type="similarity">
    <text evidence="5">Belongs to the dus family.</text>
</comment>
<feature type="binding site" evidence="7">
    <location>
        <position position="66"/>
    </location>
    <ligand>
        <name>FMN</name>
        <dbReference type="ChEBI" id="CHEBI:58210"/>
    </ligand>
</feature>
<feature type="domain" description="DUS-like FMN-binding" evidence="8">
    <location>
        <begin position="7"/>
        <end position="296"/>
    </location>
</feature>
<protein>
    <recommendedName>
        <fullName evidence="5">tRNA-dihydrouridine synthase</fullName>
        <ecNumber evidence="5">1.3.1.-</ecNumber>
    </recommendedName>
</protein>